<evidence type="ECO:0000256" key="1">
    <source>
        <dbReference type="ARBA" id="ARBA00022723"/>
    </source>
</evidence>
<dbReference type="Gene3D" id="4.10.1130.20">
    <property type="match status" value="2"/>
</dbReference>
<evidence type="ECO:0000256" key="2">
    <source>
        <dbReference type="ARBA" id="ARBA00022737"/>
    </source>
</evidence>
<feature type="domain" description="CS" evidence="5">
    <location>
        <begin position="241"/>
        <end position="331"/>
    </location>
</feature>
<name>A0A0F7SLB0_PHARH</name>
<proteinExistence type="predicted"/>
<dbReference type="InterPro" id="IPR007052">
    <property type="entry name" value="CS_dom"/>
</dbReference>
<evidence type="ECO:0000259" key="6">
    <source>
        <dbReference type="PROSITE" id="PS51401"/>
    </source>
</evidence>
<dbReference type="PROSITE" id="PS51401">
    <property type="entry name" value="CHORD"/>
    <property type="match status" value="2"/>
</dbReference>
<feature type="compositionally biased region" description="Basic and acidic residues" evidence="4">
    <location>
        <begin position="75"/>
        <end position="89"/>
    </location>
</feature>
<feature type="region of interest" description="Disordered" evidence="4">
    <location>
        <begin position="136"/>
        <end position="160"/>
    </location>
</feature>
<accession>A0A0F7SLB0</accession>
<evidence type="ECO:0000256" key="4">
    <source>
        <dbReference type="SAM" id="MobiDB-lite"/>
    </source>
</evidence>
<feature type="region of interest" description="Disordered" evidence="4">
    <location>
        <begin position="75"/>
        <end position="97"/>
    </location>
</feature>
<keyword evidence="3" id="KW-0862">Zinc</keyword>
<dbReference type="PANTHER" id="PTHR46983:SF3">
    <property type="entry name" value="CHPADIPLOID STATE MAINTENANCE PROTEIN CHPA"/>
    <property type="match status" value="1"/>
</dbReference>
<dbReference type="Gene3D" id="2.60.40.790">
    <property type="match status" value="1"/>
</dbReference>
<keyword evidence="2" id="KW-0677">Repeat</keyword>
<evidence type="ECO:0000259" key="5">
    <source>
        <dbReference type="PROSITE" id="PS51203"/>
    </source>
</evidence>
<evidence type="ECO:0000313" key="7">
    <source>
        <dbReference type="EMBL" id="CDZ97717.1"/>
    </source>
</evidence>
<feature type="domain" description="CHORD" evidence="6">
    <location>
        <begin position="7"/>
        <end position="69"/>
    </location>
</feature>
<keyword evidence="1" id="KW-0479">Metal-binding</keyword>
<dbReference type="CDD" id="cd06466">
    <property type="entry name" value="p23_CS_SGT1_like"/>
    <property type="match status" value="1"/>
</dbReference>
<dbReference type="InterPro" id="IPR039790">
    <property type="entry name" value="CHRD1"/>
</dbReference>
<sequence length="331" mass="35827">MSLTLSCNRPGCGLSFDPENNQPGSCIYHSGAPKFHEGLKSWDCCSDVNKPVMEFDEFVKLKGCTKSTHLAKKADETFQSKARPSEDSTKAGARPTAISSEGVETYGAAAPPSGGSSSTSSAATTIVNPPAAVATAVAASSPSEQVEEQDDPALLPPKSGSSCKRRSCLDTYSSDDQDGGECWYHPGIPIFREGSKGFTCCKRRTLEFDEFLKIKGCRLAKAHLWVGAKPKEADLSAERELVNARVDHYQTPSQVHVSVFAKSVDKELSKITIESEAIHLDLILPLHKRTVKTIRLFGPIDVEKSRFDILGTKVGPMSRSTSKEKAPFGWT</sequence>
<evidence type="ECO:0000256" key="3">
    <source>
        <dbReference type="ARBA" id="ARBA00022833"/>
    </source>
</evidence>
<dbReference type="PANTHER" id="PTHR46983">
    <property type="entry name" value="CYSTEINE AND HISTIDINE-RICH DOMAIN-CONTAINING PROTEIN 1"/>
    <property type="match status" value="1"/>
</dbReference>
<protein>
    <submittedName>
        <fullName evidence="7">Zn2-binding protein Melusin/RAR1, contains CHORD domain</fullName>
    </submittedName>
</protein>
<feature type="domain" description="CHORD" evidence="6">
    <location>
        <begin position="163"/>
        <end position="223"/>
    </location>
</feature>
<dbReference type="SUPFAM" id="SSF49764">
    <property type="entry name" value="HSP20-like chaperones"/>
    <property type="match status" value="1"/>
</dbReference>
<dbReference type="InterPro" id="IPR007051">
    <property type="entry name" value="CHORD_dom"/>
</dbReference>
<reference evidence="7" key="1">
    <citation type="submission" date="2014-08" db="EMBL/GenBank/DDBJ databases">
        <authorList>
            <person name="Sharma Rahul"/>
            <person name="Thines Marco"/>
        </authorList>
    </citation>
    <scope>NUCLEOTIDE SEQUENCE</scope>
</reference>
<dbReference type="AlphaFoldDB" id="A0A0F7SLB0"/>
<dbReference type="GO" id="GO:0046872">
    <property type="term" value="F:metal ion binding"/>
    <property type="evidence" value="ECO:0007669"/>
    <property type="project" value="UniProtKB-KW"/>
</dbReference>
<dbReference type="InterPro" id="IPR008978">
    <property type="entry name" value="HSP20-like_chaperone"/>
</dbReference>
<dbReference type="Pfam" id="PF04969">
    <property type="entry name" value="CS"/>
    <property type="match status" value="1"/>
</dbReference>
<organism evidence="7">
    <name type="scientific">Phaffia rhodozyma</name>
    <name type="common">Yeast</name>
    <name type="synonym">Xanthophyllomyces dendrorhous</name>
    <dbReference type="NCBI Taxonomy" id="264483"/>
    <lineage>
        <taxon>Eukaryota</taxon>
        <taxon>Fungi</taxon>
        <taxon>Dikarya</taxon>
        <taxon>Basidiomycota</taxon>
        <taxon>Agaricomycotina</taxon>
        <taxon>Tremellomycetes</taxon>
        <taxon>Cystofilobasidiales</taxon>
        <taxon>Mrakiaceae</taxon>
        <taxon>Phaffia</taxon>
    </lineage>
</organism>
<dbReference type="Pfam" id="PF04968">
    <property type="entry name" value="CHORD"/>
    <property type="match status" value="2"/>
</dbReference>
<dbReference type="EMBL" id="LN483249">
    <property type="protein sequence ID" value="CDZ97717.1"/>
    <property type="molecule type" value="Genomic_DNA"/>
</dbReference>
<dbReference type="PROSITE" id="PS51203">
    <property type="entry name" value="CS"/>
    <property type="match status" value="1"/>
</dbReference>